<dbReference type="PANTHER" id="PTHR37309">
    <property type="entry name" value="SLR0284 PROTEIN"/>
    <property type="match status" value="1"/>
</dbReference>
<dbReference type="PANTHER" id="PTHR37309:SF1">
    <property type="entry name" value="SLR0284 PROTEIN"/>
    <property type="match status" value="1"/>
</dbReference>
<feature type="transmembrane region" description="Helical" evidence="1">
    <location>
        <begin position="12"/>
        <end position="29"/>
    </location>
</feature>
<evidence type="ECO:0000256" key="1">
    <source>
        <dbReference type="SAM" id="Phobius"/>
    </source>
</evidence>
<feature type="transmembrane region" description="Helical" evidence="1">
    <location>
        <begin position="35"/>
        <end position="55"/>
    </location>
</feature>
<reference evidence="3" key="1">
    <citation type="journal article" date="2019" name="Int. J. Syst. Evol. Microbiol.">
        <title>The Global Catalogue of Microorganisms (GCM) 10K type strain sequencing project: providing services to taxonomists for standard genome sequencing and annotation.</title>
        <authorList>
            <consortium name="The Broad Institute Genomics Platform"/>
            <consortium name="The Broad Institute Genome Sequencing Center for Infectious Disease"/>
            <person name="Wu L."/>
            <person name="Ma J."/>
        </authorList>
    </citation>
    <scope>NUCLEOTIDE SEQUENCE [LARGE SCALE GENOMIC DNA]</scope>
    <source>
        <strain evidence="3">JCM 18542</strain>
    </source>
</reference>
<dbReference type="InterPro" id="IPR007165">
    <property type="entry name" value="Phage_holin_4_2"/>
</dbReference>
<feature type="transmembrane region" description="Helical" evidence="1">
    <location>
        <begin position="67"/>
        <end position="89"/>
    </location>
</feature>
<organism evidence="2 3">
    <name type="scientific">Tomitella cavernea</name>
    <dbReference type="NCBI Taxonomy" id="1387982"/>
    <lineage>
        <taxon>Bacteria</taxon>
        <taxon>Bacillati</taxon>
        <taxon>Actinomycetota</taxon>
        <taxon>Actinomycetes</taxon>
        <taxon>Mycobacteriales</taxon>
        <taxon>Tomitella</taxon>
    </lineage>
</organism>
<keyword evidence="1" id="KW-1133">Transmembrane helix</keyword>
<evidence type="ECO:0000313" key="3">
    <source>
        <dbReference type="Proteomes" id="UP001500839"/>
    </source>
</evidence>
<dbReference type="Pfam" id="PF04020">
    <property type="entry name" value="Phage_holin_4_2"/>
    <property type="match status" value="1"/>
</dbReference>
<accession>A0ABP9C9L3</accession>
<proteinExistence type="predicted"/>
<comment type="caution">
    <text evidence="2">The sequence shown here is derived from an EMBL/GenBank/DDBJ whole genome shotgun (WGS) entry which is preliminary data.</text>
</comment>
<name>A0ABP9C9L3_9ACTN</name>
<dbReference type="EMBL" id="BAABKQ010000001">
    <property type="protein sequence ID" value="GAA4806584.1"/>
    <property type="molecule type" value="Genomic_DNA"/>
</dbReference>
<gene>
    <name evidence="2" type="ORF">GCM10023353_07210</name>
</gene>
<keyword evidence="1" id="KW-0812">Transmembrane</keyword>
<evidence type="ECO:0000313" key="2">
    <source>
        <dbReference type="EMBL" id="GAA4806584.1"/>
    </source>
</evidence>
<keyword evidence="1" id="KW-0472">Membrane</keyword>
<keyword evidence="3" id="KW-1185">Reference proteome</keyword>
<protein>
    <submittedName>
        <fullName evidence="2">Phage holin family protein</fullName>
    </submittedName>
</protein>
<dbReference type="Proteomes" id="UP001500839">
    <property type="component" value="Unassembled WGS sequence"/>
</dbReference>
<dbReference type="RefSeq" id="WP_200175449.1">
    <property type="nucleotide sequence ID" value="NZ_BAABKQ010000001.1"/>
</dbReference>
<feature type="transmembrane region" description="Helical" evidence="1">
    <location>
        <begin position="101"/>
        <end position="123"/>
    </location>
</feature>
<sequence length="127" mass="13715">MISFGVRLVSNAVAIWVATYLLAGISLDTDQHDTGATILVFLGVALVFTVVNLIIKPVVMVLSLPLLILTLGIFYFVVNALMLMFTAWLSQEFGWGFEVGGFGTALLGAIVISIVNMILSVLVPDRR</sequence>